<feature type="transmembrane region" description="Helical" evidence="1">
    <location>
        <begin position="74"/>
        <end position="92"/>
    </location>
</feature>
<feature type="transmembrane region" description="Helical" evidence="1">
    <location>
        <begin position="43"/>
        <end position="62"/>
    </location>
</feature>
<reference evidence="3" key="1">
    <citation type="submission" date="2016-10" db="EMBL/GenBank/DDBJ databases">
        <authorList>
            <person name="Varghese N."/>
            <person name="Submissions S."/>
        </authorList>
    </citation>
    <scope>NUCLEOTIDE SEQUENCE [LARGE SCALE GENOMIC DNA]</scope>
    <source>
        <strain evidence="3">CGMCC 1.8711</strain>
    </source>
</reference>
<keyword evidence="1" id="KW-0472">Membrane</keyword>
<organism evidence="2 3">
    <name type="scientific">Halogeometricum limi</name>
    <dbReference type="NCBI Taxonomy" id="555875"/>
    <lineage>
        <taxon>Archaea</taxon>
        <taxon>Methanobacteriati</taxon>
        <taxon>Methanobacteriota</taxon>
        <taxon>Stenosarchaea group</taxon>
        <taxon>Halobacteria</taxon>
        <taxon>Halobacteriales</taxon>
        <taxon>Haloferacaceae</taxon>
        <taxon>Halogeometricum</taxon>
    </lineage>
</organism>
<keyword evidence="1" id="KW-0812">Transmembrane</keyword>
<gene>
    <name evidence="2" type="ORF">SAMN04488124_2017</name>
</gene>
<dbReference type="RefSeq" id="WP_089880118.1">
    <property type="nucleotide sequence ID" value="NZ_FOYS01000003.1"/>
</dbReference>
<feature type="transmembrane region" description="Helical" evidence="1">
    <location>
        <begin position="98"/>
        <end position="116"/>
    </location>
</feature>
<proteinExistence type="predicted"/>
<evidence type="ECO:0000256" key="1">
    <source>
        <dbReference type="SAM" id="Phobius"/>
    </source>
</evidence>
<protein>
    <submittedName>
        <fullName evidence="2">Uncharacterized protein</fullName>
    </submittedName>
</protein>
<keyword evidence="1" id="KW-1133">Transmembrane helix</keyword>
<name>A0A1I6HBB3_9EURY</name>
<dbReference type="STRING" id="555875.SAMN04488124_2017"/>
<accession>A0A1I6HBB3</accession>
<dbReference type="AlphaFoldDB" id="A0A1I6HBB3"/>
<dbReference type="EMBL" id="FOYS01000003">
    <property type="protein sequence ID" value="SFR51775.1"/>
    <property type="molecule type" value="Genomic_DNA"/>
</dbReference>
<evidence type="ECO:0000313" key="3">
    <source>
        <dbReference type="Proteomes" id="UP000243250"/>
    </source>
</evidence>
<evidence type="ECO:0000313" key="2">
    <source>
        <dbReference type="EMBL" id="SFR51775.1"/>
    </source>
</evidence>
<keyword evidence="3" id="KW-1185">Reference proteome</keyword>
<dbReference type="Proteomes" id="UP000243250">
    <property type="component" value="Unassembled WGS sequence"/>
</dbReference>
<dbReference type="OrthoDB" id="379715at2157"/>
<sequence>MTALPDDVRSSLKTDAATSLFAAAFAVFGDVHAVVSALSPSTSLAVVLVGVPLGSYFSLGRSSPRVAEALGHRGVRFAFIASFTLAAVFLVLRASPPVRLGVVSFLVGTAATNWYLHSVVGVEYVGDDGSVFAS</sequence>